<dbReference type="Proteomes" id="UP001519460">
    <property type="component" value="Unassembled WGS sequence"/>
</dbReference>
<evidence type="ECO:0000313" key="3">
    <source>
        <dbReference type="Proteomes" id="UP001519460"/>
    </source>
</evidence>
<evidence type="ECO:0008006" key="4">
    <source>
        <dbReference type="Google" id="ProtNLM"/>
    </source>
</evidence>
<comment type="caution">
    <text evidence="2">The sequence shown here is derived from an EMBL/GenBank/DDBJ whole genome shotgun (WGS) entry which is preliminary data.</text>
</comment>
<evidence type="ECO:0000313" key="2">
    <source>
        <dbReference type="EMBL" id="KAK7478294.1"/>
    </source>
</evidence>
<keyword evidence="1" id="KW-0472">Membrane</keyword>
<dbReference type="Gene3D" id="1.20.1070.10">
    <property type="entry name" value="Rhodopsin 7-helix transmembrane proteins"/>
    <property type="match status" value="1"/>
</dbReference>
<keyword evidence="3" id="KW-1185">Reference proteome</keyword>
<reference evidence="2 3" key="1">
    <citation type="journal article" date="2023" name="Sci. Data">
        <title>Genome assembly of the Korean intertidal mud-creeper Batillaria attramentaria.</title>
        <authorList>
            <person name="Patra A.K."/>
            <person name="Ho P.T."/>
            <person name="Jun S."/>
            <person name="Lee S.J."/>
            <person name="Kim Y."/>
            <person name="Won Y.J."/>
        </authorList>
    </citation>
    <scope>NUCLEOTIDE SEQUENCE [LARGE SCALE GENOMIC DNA]</scope>
    <source>
        <strain evidence="2">Wonlab-2016</strain>
    </source>
</reference>
<feature type="transmembrane region" description="Helical" evidence="1">
    <location>
        <begin position="12"/>
        <end position="34"/>
    </location>
</feature>
<proteinExistence type="predicted"/>
<keyword evidence="1" id="KW-1133">Transmembrane helix</keyword>
<protein>
    <recommendedName>
        <fullName evidence="4">G-protein coupled receptors family 1 profile domain-containing protein</fullName>
    </recommendedName>
</protein>
<accession>A0ABD0JTB1</accession>
<keyword evidence="1" id="KW-0812">Transmembrane</keyword>
<dbReference type="EMBL" id="JACVVK020000329">
    <property type="protein sequence ID" value="KAK7478294.1"/>
    <property type="molecule type" value="Genomic_DNA"/>
</dbReference>
<name>A0ABD0JTB1_9CAEN</name>
<organism evidence="2 3">
    <name type="scientific">Batillaria attramentaria</name>
    <dbReference type="NCBI Taxonomy" id="370345"/>
    <lineage>
        <taxon>Eukaryota</taxon>
        <taxon>Metazoa</taxon>
        <taxon>Spiralia</taxon>
        <taxon>Lophotrochozoa</taxon>
        <taxon>Mollusca</taxon>
        <taxon>Gastropoda</taxon>
        <taxon>Caenogastropoda</taxon>
        <taxon>Sorbeoconcha</taxon>
        <taxon>Cerithioidea</taxon>
        <taxon>Batillariidae</taxon>
        <taxon>Batillaria</taxon>
    </lineage>
</organism>
<sequence length="135" mass="14864">MRRHLEASTTLTSAIICITVCSLFAYRVCVIVDIQRDILCFHNEVNCIAKTKVVIVGVGALLHVINSSVNILIYSFFVLRFRGELNKKLKSCVATLRQGVNASESDSRPSLNTLSTVQSTGENIVHDAQRDVSVV</sequence>
<feature type="transmembrane region" description="Helical" evidence="1">
    <location>
        <begin position="54"/>
        <end position="79"/>
    </location>
</feature>
<gene>
    <name evidence="2" type="ORF">BaRGS_00030446</name>
</gene>
<evidence type="ECO:0000256" key="1">
    <source>
        <dbReference type="SAM" id="Phobius"/>
    </source>
</evidence>
<dbReference type="SUPFAM" id="SSF81321">
    <property type="entry name" value="Family A G protein-coupled receptor-like"/>
    <property type="match status" value="1"/>
</dbReference>
<dbReference type="AlphaFoldDB" id="A0ABD0JTB1"/>